<evidence type="ECO:0000256" key="4">
    <source>
        <dbReference type="PROSITE-ProRule" id="PRU00335"/>
    </source>
</evidence>
<dbReference type="PROSITE" id="PS50977">
    <property type="entry name" value="HTH_TETR_2"/>
    <property type="match status" value="1"/>
</dbReference>
<dbReference type="PANTHER" id="PTHR30055:SF234">
    <property type="entry name" value="HTH-TYPE TRANSCRIPTIONAL REGULATOR BETI"/>
    <property type="match status" value="1"/>
</dbReference>
<feature type="domain" description="HTH tetR-type" evidence="5">
    <location>
        <begin position="12"/>
        <end position="72"/>
    </location>
</feature>
<keyword evidence="2 4" id="KW-0238">DNA-binding</keyword>
<organism evidence="6 7">
    <name type="scientific">Paenibacillus glycanilyticus</name>
    <dbReference type="NCBI Taxonomy" id="126569"/>
    <lineage>
        <taxon>Bacteria</taxon>
        <taxon>Bacillati</taxon>
        <taxon>Bacillota</taxon>
        <taxon>Bacilli</taxon>
        <taxon>Bacillales</taxon>
        <taxon>Paenibacillaceae</taxon>
        <taxon>Paenibacillus</taxon>
    </lineage>
</organism>
<dbReference type="SUPFAM" id="SSF48498">
    <property type="entry name" value="Tetracyclin repressor-like, C-terminal domain"/>
    <property type="match status" value="1"/>
</dbReference>
<evidence type="ECO:0000256" key="3">
    <source>
        <dbReference type="ARBA" id="ARBA00023163"/>
    </source>
</evidence>
<evidence type="ECO:0000259" key="5">
    <source>
        <dbReference type="PROSITE" id="PS50977"/>
    </source>
</evidence>
<dbReference type="InterPro" id="IPR050109">
    <property type="entry name" value="HTH-type_TetR-like_transc_reg"/>
</dbReference>
<reference evidence="6 7" key="1">
    <citation type="submission" date="2023-03" db="EMBL/GenBank/DDBJ databases">
        <title>Draft genome sequence of the bacteria which degrade cell wall of Tricholomamatutake.</title>
        <authorList>
            <person name="Konishi Y."/>
            <person name="Fukuta Y."/>
            <person name="Shirasaka N."/>
        </authorList>
    </citation>
    <scope>NUCLEOTIDE SEQUENCE [LARGE SCALE GENOMIC DNA]</scope>
    <source>
        <strain evidence="7">mu1</strain>
    </source>
</reference>
<dbReference type="InterPro" id="IPR001647">
    <property type="entry name" value="HTH_TetR"/>
</dbReference>
<dbReference type="Proteomes" id="UP001157114">
    <property type="component" value="Unassembled WGS sequence"/>
</dbReference>
<proteinExistence type="predicted"/>
<keyword evidence="3" id="KW-0804">Transcription</keyword>
<evidence type="ECO:0000256" key="1">
    <source>
        <dbReference type="ARBA" id="ARBA00023015"/>
    </source>
</evidence>
<dbReference type="PRINTS" id="PR00455">
    <property type="entry name" value="HTHTETR"/>
</dbReference>
<protein>
    <recommendedName>
        <fullName evidence="5">HTH tetR-type domain-containing protein</fullName>
    </recommendedName>
</protein>
<dbReference type="SUPFAM" id="SSF46689">
    <property type="entry name" value="Homeodomain-like"/>
    <property type="match status" value="1"/>
</dbReference>
<name>A0ABQ6GFL8_9BACL</name>
<evidence type="ECO:0000313" key="7">
    <source>
        <dbReference type="Proteomes" id="UP001157114"/>
    </source>
</evidence>
<gene>
    <name evidence="6" type="ORF">MU1_39880</name>
</gene>
<sequence length="195" mass="22176">MPRIIRSEQAIDERKDQIKRAALKVFAEKGLAGTKMSMIAEEAGISQGLSYKYFESKDEIFALLVEEAIEESHNAIREIGQLPGSPLDQLRTFTLRLLDENHKHDFLLVQQAQKTEGVPHRAKEAIKRYSPQLTIELMIPIIVRGQQEGQFAEGDPYKRLLLFLSVVTGLMLQDTAALGFDWTQEIDQLLRILTK</sequence>
<keyword evidence="1" id="KW-0805">Transcription regulation</keyword>
<evidence type="ECO:0000313" key="6">
    <source>
        <dbReference type="EMBL" id="GLX69643.1"/>
    </source>
</evidence>
<dbReference type="RefSeq" id="WP_284240429.1">
    <property type="nucleotide sequence ID" value="NZ_BSSQ01000015.1"/>
</dbReference>
<dbReference type="Gene3D" id="1.10.357.10">
    <property type="entry name" value="Tetracycline Repressor, domain 2"/>
    <property type="match status" value="1"/>
</dbReference>
<dbReference type="Pfam" id="PF00440">
    <property type="entry name" value="TetR_N"/>
    <property type="match status" value="1"/>
</dbReference>
<dbReference type="InterPro" id="IPR036271">
    <property type="entry name" value="Tet_transcr_reg_TetR-rel_C_sf"/>
</dbReference>
<dbReference type="InterPro" id="IPR009057">
    <property type="entry name" value="Homeodomain-like_sf"/>
</dbReference>
<comment type="caution">
    <text evidence="6">The sequence shown here is derived from an EMBL/GenBank/DDBJ whole genome shotgun (WGS) entry which is preliminary data.</text>
</comment>
<dbReference type="EMBL" id="BSSQ01000015">
    <property type="protein sequence ID" value="GLX69643.1"/>
    <property type="molecule type" value="Genomic_DNA"/>
</dbReference>
<evidence type="ECO:0000256" key="2">
    <source>
        <dbReference type="ARBA" id="ARBA00023125"/>
    </source>
</evidence>
<feature type="DNA-binding region" description="H-T-H motif" evidence="4">
    <location>
        <begin position="35"/>
        <end position="54"/>
    </location>
</feature>
<keyword evidence="7" id="KW-1185">Reference proteome</keyword>
<accession>A0ABQ6GFL8</accession>
<dbReference type="PANTHER" id="PTHR30055">
    <property type="entry name" value="HTH-TYPE TRANSCRIPTIONAL REGULATOR RUTR"/>
    <property type="match status" value="1"/>
</dbReference>